<dbReference type="AlphaFoldDB" id="A0AAV6U3N8"/>
<organism evidence="3 4">
    <name type="scientific">Oedothorax gibbosus</name>
    <dbReference type="NCBI Taxonomy" id="931172"/>
    <lineage>
        <taxon>Eukaryota</taxon>
        <taxon>Metazoa</taxon>
        <taxon>Ecdysozoa</taxon>
        <taxon>Arthropoda</taxon>
        <taxon>Chelicerata</taxon>
        <taxon>Arachnida</taxon>
        <taxon>Araneae</taxon>
        <taxon>Araneomorphae</taxon>
        <taxon>Entelegynae</taxon>
        <taxon>Araneoidea</taxon>
        <taxon>Linyphiidae</taxon>
        <taxon>Erigoninae</taxon>
        <taxon>Oedothorax</taxon>
    </lineage>
</organism>
<feature type="transmembrane region" description="Helical" evidence="1">
    <location>
        <begin position="273"/>
        <end position="301"/>
    </location>
</feature>
<evidence type="ECO:0000313" key="4">
    <source>
        <dbReference type="Proteomes" id="UP000827092"/>
    </source>
</evidence>
<accession>A0AAV6U3N8</accession>
<keyword evidence="1" id="KW-0812">Transmembrane</keyword>
<name>A0AAV6U3N8_9ARAC</name>
<feature type="transmembrane region" description="Helical" evidence="1">
    <location>
        <begin position="321"/>
        <end position="341"/>
    </location>
</feature>
<feature type="transmembrane region" description="Helical" evidence="1">
    <location>
        <begin position="232"/>
        <end position="253"/>
    </location>
</feature>
<keyword evidence="1" id="KW-0472">Membrane</keyword>
<dbReference type="InterPro" id="IPR052728">
    <property type="entry name" value="O2_lipid_transport_reg"/>
</dbReference>
<dbReference type="SMART" id="SM00703">
    <property type="entry name" value="NRF"/>
    <property type="match status" value="1"/>
</dbReference>
<feature type="transmembrane region" description="Helical" evidence="1">
    <location>
        <begin position="163"/>
        <end position="188"/>
    </location>
</feature>
<evidence type="ECO:0000313" key="3">
    <source>
        <dbReference type="EMBL" id="KAG8178209.1"/>
    </source>
</evidence>
<dbReference type="Proteomes" id="UP000827092">
    <property type="component" value="Unassembled WGS sequence"/>
</dbReference>
<evidence type="ECO:0000259" key="2">
    <source>
        <dbReference type="SMART" id="SM00703"/>
    </source>
</evidence>
<keyword evidence="4" id="KW-1185">Reference proteome</keyword>
<dbReference type="InterPro" id="IPR006621">
    <property type="entry name" value="Nose-resist-to-fluoxetine_N"/>
</dbReference>
<feature type="domain" description="Nose resistant-to-fluoxetine protein N-terminal" evidence="2">
    <location>
        <begin position="2"/>
        <end position="152"/>
    </location>
</feature>
<sequence>MKEKRPIIWGWIKHGVIDAWGKPGGGLFEGNLGHVGDYDECVNLDIPDLKDPDGSGRHQTGMYCLATFVPLLPKKPQLYTLFHKIPELANITAKGTSFADTAKNAHWFWLLTLRMGICMPSACTAEDVHAIATSIPKQMHIKGTVKIANCETKQSFKVNNEQIAILAVIGLFGLLMVLGTSLDVITILRRGDDPEPPSVTKKTWFRFLVCFSAYTNYLKLINVSQKEDQKHLAAVNGIRYITVTWVIVGHSYLYADYNQMSQGMRLAQLPPNFAFQIIANSMLTVDTFILMSGMLVTYGVLKSQEKGRRGLSVPMYIFHRFWRLTPPYAMTIAIMILTPILGSGPVWKITLDPLIEPCRRNWWTNLLYVNNYVNAYDFCLEHTWYLGVDMQLHILGLLVLLPLLR</sequence>
<dbReference type="Pfam" id="PF20146">
    <property type="entry name" value="NRF"/>
    <property type="match status" value="1"/>
</dbReference>
<dbReference type="InterPro" id="IPR002656">
    <property type="entry name" value="Acyl_transf_3_dom"/>
</dbReference>
<dbReference type="EMBL" id="JAFNEN010000711">
    <property type="protein sequence ID" value="KAG8178209.1"/>
    <property type="molecule type" value="Genomic_DNA"/>
</dbReference>
<dbReference type="PANTHER" id="PTHR11161">
    <property type="entry name" value="O-ACYLTRANSFERASE"/>
    <property type="match status" value="1"/>
</dbReference>
<comment type="caution">
    <text evidence="3">The sequence shown here is derived from an EMBL/GenBank/DDBJ whole genome shotgun (WGS) entry which is preliminary data.</text>
</comment>
<evidence type="ECO:0000256" key="1">
    <source>
        <dbReference type="SAM" id="Phobius"/>
    </source>
</evidence>
<proteinExistence type="predicted"/>
<protein>
    <recommendedName>
        <fullName evidence="2">Nose resistant-to-fluoxetine protein N-terminal domain-containing protein</fullName>
    </recommendedName>
</protein>
<feature type="transmembrane region" description="Helical" evidence="1">
    <location>
        <begin position="384"/>
        <end position="404"/>
    </location>
</feature>
<dbReference type="PANTHER" id="PTHR11161:SF0">
    <property type="entry name" value="O-ACYLTRANSFERASE LIKE PROTEIN"/>
    <property type="match status" value="1"/>
</dbReference>
<dbReference type="Pfam" id="PF01757">
    <property type="entry name" value="Acyl_transf_3"/>
    <property type="match status" value="1"/>
</dbReference>
<gene>
    <name evidence="3" type="ORF">JTE90_026977</name>
</gene>
<feature type="transmembrane region" description="Helical" evidence="1">
    <location>
        <begin position="203"/>
        <end position="220"/>
    </location>
</feature>
<reference evidence="3 4" key="1">
    <citation type="journal article" date="2022" name="Nat. Ecol. Evol.">
        <title>A masculinizing supergene underlies an exaggerated male reproductive morph in a spider.</title>
        <authorList>
            <person name="Hendrickx F."/>
            <person name="De Corte Z."/>
            <person name="Sonet G."/>
            <person name="Van Belleghem S.M."/>
            <person name="Kostlbacher S."/>
            <person name="Vangestel C."/>
        </authorList>
    </citation>
    <scope>NUCLEOTIDE SEQUENCE [LARGE SCALE GENOMIC DNA]</scope>
    <source>
        <strain evidence="3">W744_W776</strain>
    </source>
</reference>
<keyword evidence="1" id="KW-1133">Transmembrane helix</keyword>
<dbReference type="GO" id="GO:0016747">
    <property type="term" value="F:acyltransferase activity, transferring groups other than amino-acyl groups"/>
    <property type="evidence" value="ECO:0007669"/>
    <property type="project" value="InterPro"/>
</dbReference>